<evidence type="ECO:0000256" key="2">
    <source>
        <dbReference type="SAM" id="SignalP"/>
    </source>
</evidence>
<comment type="caution">
    <text evidence="3">The sequence shown here is derived from an EMBL/GenBank/DDBJ whole genome shotgun (WGS) entry which is preliminary data.</text>
</comment>
<dbReference type="EMBL" id="VXRG01000167">
    <property type="protein sequence ID" value="MXY95650.1"/>
    <property type="molecule type" value="Genomic_DNA"/>
</dbReference>
<dbReference type="AlphaFoldDB" id="A0A6B0YX61"/>
<organism evidence="3">
    <name type="scientific">Caldilineaceae bacterium SB0664_bin_27</name>
    <dbReference type="NCBI Taxonomy" id="2605260"/>
    <lineage>
        <taxon>Bacteria</taxon>
        <taxon>Bacillati</taxon>
        <taxon>Chloroflexota</taxon>
        <taxon>Caldilineae</taxon>
        <taxon>Caldilineales</taxon>
        <taxon>Caldilineaceae</taxon>
    </lineage>
</organism>
<evidence type="ECO:0000256" key="1">
    <source>
        <dbReference type="SAM" id="Coils"/>
    </source>
</evidence>
<protein>
    <submittedName>
        <fullName evidence="3">Uncharacterized protein</fullName>
    </submittedName>
</protein>
<sequence>MFPKHLSIAIGVLLVLFAVLGTAQLQAQEQEITLQEYLENLMEIVLESREIVNEIAEAAADKNEVRALETRVAALETAMPWPTATPTVTPTPTPFPDEARNFAHKLAVDDHARVWSNFFDKSEDEQIRIVDVYQDYFVKTSEVCNLDLAKTYNLIQKYAKPKDGYRPAHLDRWLRNIGVPDGAWRLDFIARIASNSVIQSMIRNGGCDSYLKWYTGG</sequence>
<gene>
    <name evidence="3" type="ORF">F4Y42_19610</name>
</gene>
<feature type="chain" id="PRO_5025506611" evidence="2">
    <location>
        <begin position="28"/>
        <end position="217"/>
    </location>
</feature>
<evidence type="ECO:0000313" key="3">
    <source>
        <dbReference type="EMBL" id="MXY95650.1"/>
    </source>
</evidence>
<feature type="coiled-coil region" evidence="1">
    <location>
        <begin position="20"/>
        <end position="78"/>
    </location>
</feature>
<accession>A0A6B0YX61</accession>
<keyword evidence="1" id="KW-0175">Coiled coil</keyword>
<proteinExistence type="predicted"/>
<feature type="signal peptide" evidence="2">
    <location>
        <begin position="1"/>
        <end position="27"/>
    </location>
</feature>
<reference evidence="3" key="1">
    <citation type="submission" date="2019-09" db="EMBL/GenBank/DDBJ databases">
        <title>Characterisation of the sponge microbiome using genome-centric metagenomics.</title>
        <authorList>
            <person name="Engelberts J.P."/>
            <person name="Robbins S.J."/>
            <person name="De Goeij J.M."/>
            <person name="Aranda M."/>
            <person name="Bell S.C."/>
            <person name="Webster N.S."/>
        </authorList>
    </citation>
    <scope>NUCLEOTIDE SEQUENCE</scope>
    <source>
        <strain evidence="3">SB0664_bin_27</strain>
    </source>
</reference>
<name>A0A6B0YX61_9CHLR</name>
<keyword evidence="2" id="KW-0732">Signal</keyword>